<organism evidence="8 9">
    <name type="scientific">Schaalia radingae</name>
    <dbReference type="NCBI Taxonomy" id="131110"/>
    <lineage>
        <taxon>Bacteria</taxon>
        <taxon>Bacillati</taxon>
        <taxon>Actinomycetota</taxon>
        <taxon>Actinomycetes</taxon>
        <taxon>Actinomycetales</taxon>
        <taxon>Actinomycetaceae</taxon>
        <taxon>Schaalia</taxon>
    </lineage>
</organism>
<dbReference type="NCBIfam" id="TIGR02495">
    <property type="entry name" value="NrdG2"/>
    <property type="match status" value="1"/>
</dbReference>
<dbReference type="CDD" id="cd01335">
    <property type="entry name" value="Radical_SAM"/>
    <property type="match status" value="1"/>
</dbReference>
<dbReference type="RefSeq" id="WP_092648905.1">
    <property type="nucleotide sequence ID" value="NZ_LT629792.1"/>
</dbReference>
<dbReference type="SFLD" id="SFLDG01094">
    <property type="entry name" value="Uncharacterised_Radical_SAM_Su"/>
    <property type="match status" value="1"/>
</dbReference>
<evidence type="ECO:0000256" key="6">
    <source>
        <dbReference type="ARBA" id="ARBA00023014"/>
    </source>
</evidence>
<dbReference type="SUPFAM" id="SSF102114">
    <property type="entry name" value="Radical SAM enzymes"/>
    <property type="match status" value="1"/>
</dbReference>
<dbReference type="PANTHER" id="PTHR30352:SF13">
    <property type="entry name" value="GLYCYL-RADICAL ENZYME ACTIVATING ENZYME YJJW-RELATED"/>
    <property type="match status" value="1"/>
</dbReference>
<keyword evidence="8" id="KW-0670">Pyruvate</keyword>
<comment type="cofactor">
    <cofactor evidence="1">
        <name>[4Fe-4S] cluster</name>
        <dbReference type="ChEBI" id="CHEBI:49883"/>
    </cofactor>
</comment>
<dbReference type="Pfam" id="PF04055">
    <property type="entry name" value="Radical_SAM"/>
    <property type="match status" value="1"/>
</dbReference>
<dbReference type="GO" id="GO:0016829">
    <property type="term" value="F:lyase activity"/>
    <property type="evidence" value="ECO:0007669"/>
    <property type="project" value="UniProtKB-KW"/>
</dbReference>
<dbReference type="InterPro" id="IPR007197">
    <property type="entry name" value="rSAM"/>
</dbReference>
<evidence type="ECO:0000256" key="5">
    <source>
        <dbReference type="ARBA" id="ARBA00023004"/>
    </source>
</evidence>
<evidence type="ECO:0000313" key="9">
    <source>
        <dbReference type="Proteomes" id="UP000198976"/>
    </source>
</evidence>
<dbReference type="InterPro" id="IPR058240">
    <property type="entry name" value="rSAM_sf"/>
</dbReference>
<keyword evidence="4" id="KW-0479">Metal-binding</keyword>
<dbReference type="InterPro" id="IPR034457">
    <property type="entry name" value="Organic_radical-activating"/>
</dbReference>
<gene>
    <name evidence="8" type="ORF">SAMN04489714_1933</name>
</gene>
<evidence type="ECO:0000256" key="4">
    <source>
        <dbReference type="ARBA" id="ARBA00022723"/>
    </source>
</evidence>
<keyword evidence="6" id="KW-0411">Iron-sulfur</keyword>
<proteinExistence type="predicted"/>
<evidence type="ECO:0000259" key="7">
    <source>
        <dbReference type="Pfam" id="PF04055"/>
    </source>
</evidence>
<feature type="domain" description="Radical SAM core" evidence="7">
    <location>
        <begin position="37"/>
        <end position="167"/>
    </location>
</feature>
<dbReference type="SFLD" id="SFLDS00029">
    <property type="entry name" value="Radical_SAM"/>
    <property type="match status" value="1"/>
</dbReference>
<dbReference type="InterPro" id="IPR012840">
    <property type="entry name" value="NrdG2"/>
</dbReference>
<evidence type="ECO:0000256" key="3">
    <source>
        <dbReference type="ARBA" id="ARBA00022691"/>
    </source>
</evidence>
<dbReference type="Proteomes" id="UP000198976">
    <property type="component" value="Chromosome I"/>
</dbReference>
<keyword evidence="9" id="KW-1185">Reference proteome</keyword>
<dbReference type="Gene3D" id="3.20.20.70">
    <property type="entry name" value="Aldolase class I"/>
    <property type="match status" value="1"/>
</dbReference>
<keyword evidence="2" id="KW-0004">4Fe-4S</keyword>
<evidence type="ECO:0000256" key="1">
    <source>
        <dbReference type="ARBA" id="ARBA00001966"/>
    </source>
</evidence>
<keyword evidence="8" id="KW-0456">Lyase</keyword>
<dbReference type="EMBL" id="LT629792">
    <property type="protein sequence ID" value="SDU06212.1"/>
    <property type="molecule type" value="Genomic_DNA"/>
</dbReference>
<evidence type="ECO:0000256" key="2">
    <source>
        <dbReference type="ARBA" id="ARBA00022485"/>
    </source>
</evidence>
<sequence>MKDEAGRGRLVNADDLQIAGLTPMSTVDWPGKLVASVFCQGCPWLCPYCHNHAIIDPTIPGVVAWSSVEDLLSRRRGLLDGVVFSGGEATRQQALIPAMRRVREMGFLIGLHTAGPYPHRLRDVLSEGLVDWVGIDVKAMPDTYQVVAGRQGAGTKAWEALDVLLEYAERSPGADSAGSAGDEGDDGARSRSVDYEVRLTVYPDGPRDGLTVAREAFRRGVRRFALQQARAMGAPDGFRSDAVGWDDQVEALAREIEQIGFDTFAYRPAH</sequence>
<protein>
    <submittedName>
        <fullName evidence="8">Pyruvate formate lyase activating enzyme</fullName>
    </submittedName>
</protein>
<dbReference type="PANTHER" id="PTHR30352">
    <property type="entry name" value="PYRUVATE FORMATE-LYASE-ACTIVATING ENZYME"/>
    <property type="match status" value="1"/>
</dbReference>
<evidence type="ECO:0000313" key="8">
    <source>
        <dbReference type="EMBL" id="SDU06212.1"/>
    </source>
</evidence>
<keyword evidence="3" id="KW-0949">S-adenosyl-L-methionine</keyword>
<accession>A0ABY0VBP5</accession>
<keyword evidence="5" id="KW-0408">Iron</keyword>
<name>A0ABY0VBP5_9ACTO</name>
<dbReference type="InterPro" id="IPR013785">
    <property type="entry name" value="Aldolase_TIM"/>
</dbReference>
<reference evidence="8 9" key="1">
    <citation type="submission" date="2016-10" db="EMBL/GenBank/DDBJ databases">
        <authorList>
            <person name="Varghese N."/>
            <person name="Submissions S."/>
        </authorList>
    </citation>
    <scope>NUCLEOTIDE SEQUENCE [LARGE SCALE GENOMIC DNA]</scope>
    <source>
        <strain evidence="8 9">DSM 9169</strain>
    </source>
</reference>